<dbReference type="EC" id="7.1.1.-" evidence="5"/>
<evidence type="ECO:0000313" key="9">
    <source>
        <dbReference type="Proteomes" id="UP000188929"/>
    </source>
</evidence>
<comment type="catalytic activity">
    <reaction evidence="5">
        <text>a quinone + NADH + 5 H(+)(in) = a quinol + NAD(+) + 4 H(+)(out)</text>
        <dbReference type="Rhea" id="RHEA:57888"/>
        <dbReference type="ChEBI" id="CHEBI:15378"/>
        <dbReference type="ChEBI" id="CHEBI:24646"/>
        <dbReference type="ChEBI" id="CHEBI:57540"/>
        <dbReference type="ChEBI" id="CHEBI:57945"/>
        <dbReference type="ChEBI" id="CHEBI:132124"/>
    </reaction>
</comment>
<feature type="transmembrane region" description="Helical" evidence="5">
    <location>
        <begin position="180"/>
        <end position="201"/>
    </location>
</feature>
<keyword evidence="5 6" id="KW-0520">NAD</keyword>
<evidence type="ECO:0000256" key="4">
    <source>
        <dbReference type="ARBA" id="ARBA00023136"/>
    </source>
</evidence>
<keyword evidence="2 5" id="KW-0812">Transmembrane</keyword>
<keyword evidence="5" id="KW-1003">Cell membrane</keyword>
<dbReference type="AlphaFoldDB" id="A0A1V2IAB6"/>
<keyword evidence="3 5" id="KW-1133">Transmembrane helix</keyword>
<dbReference type="GO" id="GO:0003954">
    <property type="term" value="F:NADH dehydrogenase activity"/>
    <property type="evidence" value="ECO:0007669"/>
    <property type="project" value="TreeGrafter"/>
</dbReference>
<comment type="function">
    <text evidence="5">NDH-1 shuttles electrons from NADH, via FMN and iron-sulfur (Fe-S) centers, to quinones in the respiratory chain. The immediate electron acceptor for the enzyme in this species is believed to be ubiquinone. Couples the redox reaction to proton translocation (for every two electrons transferred, four hydrogen ions are translocated across the cytoplasmic membrane), and thus conserves the redox energy in a proton gradient. This subunit may bind ubiquinone.</text>
</comment>
<proteinExistence type="inferred from homology"/>
<gene>
    <name evidence="5" type="primary">nuoH</name>
    <name evidence="8" type="ORF">BL253_15495</name>
</gene>
<dbReference type="InterPro" id="IPR001694">
    <property type="entry name" value="NADH_UbQ_OxRdtase_su1/FPO"/>
</dbReference>
<feature type="transmembrane region" description="Helical" evidence="5">
    <location>
        <begin position="213"/>
        <end position="231"/>
    </location>
</feature>
<keyword evidence="5" id="KW-0830">Ubiquinone</keyword>
<comment type="subcellular location">
    <subcellularLocation>
        <location evidence="5 6">Cell membrane</location>
        <topology evidence="5 6">Multi-pass membrane protein</topology>
    </subcellularLocation>
    <subcellularLocation>
        <location evidence="1">Membrane</location>
        <topology evidence="1">Multi-pass membrane protein</topology>
    </subcellularLocation>
</comment>
<comment type="subunit">
    <text evidence="5">NDH-1 is composed of 14 different subunits. Subunits NuoA, H, J, K, L, M, N constitute the membrane sector of the complex.</text>
</comment>
<feature type="transmembrane region" description="Helical" evidence="5">
    <location>
        <begin position="304"/>
        <end position="321"/>
    </location>
</feature>
<dbReference type="NCBIfam" id="NF004741">
    <property type="entry name" value="PRK06076.1-2"/>
    <property type="match status" value="1"/>
</dbReference>
<feature type="transmembrane region" description="Helical" evidence="5">
    <location>
        <begin position="100"/>
        <end position="119"/>
    </location>
</feature>
<dbReference type="GO" id="GO:0048038">
    <property type="term" value="F:quinone binding"/>
    <property type="evidence" value="ECO:0007669"/>
    <property type="project" value="UniProtKB-KW"/>
</dbReference>
<feature type="transmembrane region" description="Helical" evidence="5">
    <location>
        <begin position="139"/>
        <end position="159"/>
    </location>
</feature>
<dbReference type="PANTHER" id="PTHR11432:SF3">
    <property type="entry name" value="NADH-UBIQUINONE OXIDOREDUCTASE CHAIN 1"/>
    <property type="match status" value="1"/>
</dbReference>
<sequence length="441" mass="48213">MSGSVSTVLLAAGSTGADPDLTRFGSDPFWLILIKGVAVFAFLMIMTLFGIVFERKVVARMQVRLGPNRHGPKGWLQSLYDGVKLMLKEDIIPALADKPVFLLAPLVSVIPALIAFAVIPFGPEVSIFGHHTVLQLADLPVGVLYLLSAASLGVYGLILSGWSSGSTYPLLGSLRSAAQIISYEIAMGLAFVAVFMYSGTLSTSGIVESQHDWWYIGLFPSFVIYMISMVGETNRTPFDLPEAEGELVGGFLTEYSSIKFAFFYLAEYVNLVTVSAVMTTLFLGGWQPPPIPGLSGLDHGWVPLIWFILKLLIVMFFFVWLRGTLPRLRYDQFMSFGWKILIPVGLVWVLFIAALRTMRDNNSSGLRPWLIAVAVILGLFVVAEFAFGGRRGEIDEDDDEDDLGPPSLERIPWPPPAETGAANSAASPIVMPAGPRQRQES</sequence>
<evidence type="ECO:0000256" key="6">
    <source>
        <dbReference type="RuleBase" id="RU000471"/>
    </source>
</evidence>
<keyword evidence="9" id="KW-1185">Reference proteome</keyword>
<dbReference type="PANTHER" id="PTHR11432">
    <property type="entry name" value="NADH DEHYDROGENASE SUBUNIT 1"/>
    <property type="match status" value="1"/>
</dbReference>
<evidence type="ECO:0000256" key="2">
    <source>
        <dbReference type="ARBA" id="ARBA00022692"/>
    </source>
</evidence>
<dbReference type="EMBL" id="MOMC01000029">
    <property type="protein sequence ID" value="ONH29884.1"/>
    <property type="molecule type" value="Genomic_DNA"/>
</dbReference>
<organism evidence="8 9">
    <name type="scientific">Pseudofrankia asymbiotica</name>
    <dbReference type="NCBI Taxonomy" id="1834516"/>
    <lineage>
        <taxon>Bacteria</taxon>
        <taxon>Bacillati</taxon>
        <taxon>Actinomycetota</taxon>
        <taxon>Actinomycetes</taxon>
        <taxon>Frankiales</taxon>
        <taxon>Frankiaceae</taxon>
        <taxon>Pseudofrankia</taxon>
    </lineage>
</organism>
<evidence type="ECO:0000313" key="8">
    <source>
        <dbReference type="EMBL" id="ONH29884.1"/>
    </source>
</evidence>
<feature type="transmembrane region" description="Helical" evidence="5">
    <location>
        <begin position="261"/>
        <end position="284"/>
    </location>
</feature>
<accession>A0A1V2IAB6</accession>
<dbReference type="STRING" id="1834516.BL253_15495"/>
<keyword evidence="5" id="KW-0874">Quinone</keyword>
<dbReference type="GO" id="GO:0016655">
    <property type="term" value="F:oxidoreductase activity, acting on NAD(P)H, quinone or similar compound as acceptor"/>
    <property type="evidence" value="ECO:0007669"/>
    <property type="project" value="UniProtKB-UniRule"/>
</dbReference>
<feature type="compositionally biased region" description="Acidic residues" evidence="7">
    <location>
        <begin position="394"/>
        <end position="403"/>
    </location>
</feature>
<dbReference type="OrthoDB" id="9803734at2"/>
<evidence type="ECO:0000256" key="7">
    <source>
        <dbReference type="SAM" id="MobiDB-lite"/>
    </source>
</evidence>
<evidence type="ECO:0000256" key="3">
    <source>
        <dbReference type="ARBA" id="ARBA00022989"/>
    </source>
</evidence>
<dbReference type="Pfam" id="PF00146">
    <property type="entry name" value="NADHdh"/>
    <property type="match status" value="1"/>
</dbReference>
<dbReference type="InterPro" id="IPR018086">
    <property type="entry name" value="NADH_UbQ_OxRdtase_su1_CS"/>
</dbReference>
<evidence type="ECO:0000256" key="1">
    <source>
        <dbReference type="ARBA" id="ARBA00004141"/>
    </source>
</evidence>
<comment type="caution">
    <text evidence="8">The sequence shown here is derived from an EMBL/GenBank/DDBJ whole genome shotgun (WGS) entry which is preliminary data.</text>
</comment>
<feature type="region of interest" description="Disordered" evidence="7">
    <location>
        <begin position="393"/>
        <end position="441"/>
    </location>
</feature>
<feature type="transmembrane region" description="Helical" evidence="5">
    <location>
        <begin position="333"/>
        <end position="354"/>
    </location>
</feature>
<keyword evidence="5" id="KW-1278">Translocase</keyword>
<keyword evidence="4 5" id="KW-0472">Membrane</keyword>
<evidence type="ECO:0000256" key="5">
    <source>
        <dbReference type="HAMAP-Rule" id="MF_01350"/>
    </source>
</evidence>
<comment type="similarity">
    <text evidence="5 6">Belongs to the complex I subunit 1 family.</text>
</comment>
<feature type="transmembrane region" description="Helical" evidence="5">
    <location>
        <begin position="32"/>
        <end position="53"/>
    </location>
</feature>
<reference evidence="9" key="1">
    <citation type="submission" date="2016-10" db="EMBL/GenBank/DDBJ databases">
        <title>Frankia sp. NRRL B-16386 Genome sequencing.</title>
        <authorList>
            <person name="Ghodhbane-Gtari F."/>
            <person name="Swanson E."/>
            <person name="Gueddou A."/>
            <person name="Hezbri K."/>
            <person name="Ktari K."/>
            <person name="Nouioui I."/>
            <person name="Morris K."/>
            <person name="Simpson S."/>
            <person name="Abebe-Akele F."/>
            <person name="Thomas K."/>
            <person name="Gtari M."/>
            <person name="Tisa L.S."/>
        </authorList>
    </citation>
    <scope>NUCLEOTIDE SEQUENCE [LARGE SCALE GENOMIC DNA]</scope>
    <source>
        <strain evidence="9">NRRL B-16386</strain>
    </source>
</reference>
<dbReference type="RefSeq" id="WP_076817630.1">
    <property type="nucleotide sequence ID" value="NZ_MOMC01000029.1"/>
</dbReference>
<name>A0A1V2IAB6_9ACTN</name>
<feature type="transmembrane region" description="Helical" evidence="5">
    <location>
        <begin position="366"/>
        <end position="387"/>
    </location>
</feature>
<protein>
    <recommendedName>
        <fullName evidence="5">NADH-quinone oxidoreductase subunit H</fullName>
        <ecNumber evidence="5">7.1.1.-</ecNumber>
    </recommendedName>
    <alternativeName>
        <fullName evidence="5">NADH dehydrogenase I subunit H</fullName>
    </alternativeName>
    <alternativeName>
        <fullName evidence="5">NDH-1 subunit H</fullName>
    </alternativeName>
</protein>
<dbReference type="GO" id="GO:0009060">
    <property type="term" value="P:aerobic respiration"/>
    <property type="evidence" value="ECO:0007669"/>
    <property type="project" value="TreeGrafter"/>
</dbReference>
<dbReference type="GO" id="GO:0005886">
    <property type="term" value="C:plasma membrane"/>
    <property type="evidence" value="ECO:0007669"/>
    <property type="project" value="UniProtKB-SubCell"/>
</dbReference>
<dbReference type="Proteomes" id="UP000188929">
    <property type="component" value="Unassembled WGS sequence"/>
</dbReference>
<dbReference type="PROSITE" id="PS00668">
    <property type="entry name" value="COMPLEX1_ND1_2"/>
    <property type="match status" value="1"/>
</dbReference>
<dbReference type="HAMAP" id="MF_01350">
    <property type="entry name" value="NDH1_NuoH"/>
    <property type="match status" value="1"/>
</dbReference>
<dbReference type="NCBIfam" id="NF004743">
    <property type="entry name" value="PRK06076.1-4"/>
    <property type="match status" value="1"/>
</dbReference>